<keyword evidence="2 5" id="KW-0479">Metal-binding</keyword>
<accession>A0A174A6B9</accession>
<dbReference type="GO" id="GO:0008973">
    <property type="term" value="F:phosphopentomutase activity"/>
    <property type="evidence" value="ECO:0007669"/>
    <property type="project" value="UniProtKB-UniRule"/>
</dbReference>
<dbReference type="SUPFAM" id="SSF53649">
    <property type="entry name" value="Alkaline phosphatase-like"/>
    <property type="match status" value="1"/>
</dbReference>
<dbReference type="InterPro" id="IPR024052">
    <property type="entry name" value="Phosphopentomutase_DeoB_cap_sf"/>
</dbReference>
<evidence type="ECO:0000256" key="1">
    <source>
        <dbReference type="ARBA" id="ARBA00010373"/>
    </source>
</evidence>
<dbReference type="PANTHER" id="PTHR21110">
    <property type="entry name" value="PHOSPHOPENTOMUTASE"/>
    <property type="match status" value="1"/>
</dbReference>
<name>A0A174A6B9_9FIRM</name>
<gene>
    <name evidence="8" type="primary">deoB_1</name>
    <name evidence="5" type="synonym">deoB</name>
    <name evidence="8" type="ORF">ERS852423_01558</name>
</gene>
<organism evidence="8 9">
    <name type="scientific">Dorea longicatena</name>
    <dbReference type="NCBI Taxonomy" id="88431"/>
    <lineage>
        <taxon>Bacteria</taxon>
        <taxon>Bacillati</taxon>
        <taxon>Bacillota</taxon>
        <taxon>Clostridia</taxon>
        <taxon>Lachnospirales</taxon>
        <taxon>Lachnospiraceae</taxon>
        <taxon>Dorea</taxon>
    </lineage>
</organism>
<dbReference type="NCBIfam" id="NF003766">
    <property type="entry name" value="PRK05362.1"/>
    <property type="match status" value="1"/>
</dbReference>
<feature type="domain" description="Metalloenzyme" evidence="7">
    <location>
        <begin position="2"/>
        <end position="374"/>
    </location>
</feature>
<dbReference type="InterPro" id="IPR010045">
    <property type="entry name" value="DeoB"/>
</dbReference>
<feature type="binding site" evidence="5">
    <location>
        <position position="334"/>
    </location>
    <ligand>
        <name>Mn(2+)</name>
        <dbReference type="ChEBI" id="CHEBI:29035"/>
        <label>2</label>
    </ligand>
</feature>
<comment type="catalytic activity">
    <reaction evidence="5">
        <text>2-deoxy-alpha-D-ribose 1-phosphate = 2-deoxy-D-ribose 5-phosphate</text>
        <dbReference type="Rhea" id="RHEA:27658"/>
        <dbReference type="ChEBI" id="CHEBI:57259"/>
        <dbReference type="ChEBI" id="CHEBI:62877"/>
        <dbReference type="EC" id="5.4.2.7"/>
    </reaction>
</comment>
<dbReference type="GO" id="GO:0005829">
    <property type="term" value="C:cytosol"/>
    <property type="evidence" value="ECO:0007669"/>
    <property type="project" value="TreeGrafter"/>
</dbReference>
<dbReference type="GO" id="GO:0006018">
    <property type="term" value="P:2-deoxyribose 1-phosphate catabolic process"/>
    <property type="evidence" value="ECO:0007669"/>
    <property type="project" value="UniProtKB-UniRule"/>
</dbReference>
<comment type="catalytic activity">
    <reaction evidence="5">
        <text>alpha-D-ribose 1-phosphate = D-ribose 5-phosphate</text>
        <dbReference type="Rhea" id="RHEA:18793"/>
        <dbReference type="ChEBI" id="CHEBI:57720"/>
        <dbReference type="ChEBI" id="CHEBI:78346"/>
        <dbReference type="EC" id="5.4.2.7"/>
    </reaction>
</comment>
<comment type="subcellular location">
    <subcellularLocation>
        <location evidence="5">Cytoplasm</location>
    </subcellularLocation>
</comment>
<dbReference type="EC" id="5.4.2.7" evidence="5 6"/>
<dbReference type="GO" id="GO:0009117">
    <property type="term" value="P:nucleotide metabolic process"/>
    <property type="evidence" value="ECO:0007669"/>
    <property type="project" value="UniProtKB-UniRule"/>
</dbReference>
<dbReference type="AlphaFoldDB" id="A0A174A6B9"/>
<evidence type="ECO:0000256" key="3">
    <source>
        <dbReference type="ARBA" id="ARBA00023211"/>
    </source>
</evidence>
<keyword evidence="3 5" id="KW-0464">Manganese</keyword>
<evidence type="ECO:0000313" key="9">
    <source>
        <dbReference type="Proteomes" id="UP000095439"/>
    </source>
</evidence>
<feature type="binding site" evidence="5">
    <location>
        <position position="281"/>
    </location>
    <ligand>
        <name>Mn(2+)</name>
        <dbReference type="ChEBI" id="CHEBI:29035"/>
        <label>2</label>
    </ligand>
</feature>
<comment type="function">
    <text evidence="5">Isomerase that catalyzes the conversion of deoxy-ribose 1-phosphate (dRib-1-P) and ribose 1-phosphate (Rib-1-P) to deoxy-ribose 5-phosphate (dRib-5-P) and ribose 5-phosphate (Rib-5-P), respectively.</text>
</comment>
<keyword evidence="4 5" id="KW-0413">Isomerase</keyword>
<protein>
    <recommendedName>
        <fullName evidence="5 6">Phosphopentomutase</fullName>
        <ecNumber evidence="5 6">5.4.2.7</ecNumber>
    </recommendedName>
    <alternativeName>
        <fullName evidence="5">Phosphodeoxyribomutase</fullName>
    </alternativeName>
</protein>
<dbReference type="EMBL" id="CYYY01000006">
    <property type="protein sequence ID" value="CUN83439.1"/>
    <property type="molecule type" value="Genomic_DNA"/>
</dbReference>
<proteinExistence type="inferred from homology"/>
<feature type="binding site" evidence="5">
    <location>
        <position position="322"/>
    </location>
    <ligand>
        <name>Mn(2+)</name>
        <dbReference type="ChEBI" id="CHEBI:29035"/>
        <label>1</label>
    </ligand>
</feature>
<comment type="similarity">
    <text evidence="1 5">Belongs to the phosphopentomutase family.</text>
</comment>
<dbReference type="UniPathway" id="UPA00087">
    <property type="reaction ID" value="UER00173"/>
</dbReference>
<feature type="binding site" evidence="5">
    <location>
        <position position="323"/>
    </location>
    <ligand>
        <name>Mn(2+)</name>
        <dbReference type="ChEBI" id="CHEBI:29035"/>
        <label>1</label>
    </ligand>
</feature>
<evidence type="ECO:0000256" key="5">
    <source>
        <dbReference type="HAMAP-Rule" id="MF_00740"/>
    </source>
</evidence>
<dbReference type="GO" id="GO:0043094">
    <property type="term" value="P:metabolic compound salvage"/>
    <property type="evidence" value="ECO:0007669"/>
    <property type="project" value="UniProtKB-UniRule"/>
</dbReference>
<evidence type="ECO:0000313" key="8">
    <source>
        <dbReference type="EMBL" id="CUN83439.1"/>
    </source>
</evidence>
<sequence length="388" mass="43471">MKRIFWIVLDSAGIGEAPDADKFGDVGSNTWKSCYDSRKLHIPNMEKIGIYQIDGMEYAKSTENPTGSFAKMQELSCGKDTTTGHWEMAGIVTPDPLPKFPDGFPKVFIEEFSKRTGRKILCNLPYSGTQVIHDYGREQEETGALIVYTSADSVCQIAAHEEIIPVEQLYEYCKIAREMLTGDLGVGRVIARPFIGTWPNYERTIRRHDFSLAPPRQTVLDALKAEGKDVIGVGKIYDIFEGQGVTETYPNQGNEKNMEKTIEIQKKEFDGLCYVNLVDGDMIYGHRRDIAGYAGALTRFDEQLGEFLANMRDDDMLMITADHGCDPGYTGTDHTREYVPCLIYGKEIKAGVNLHTRKGFADMAATIAEALGSKYRGDGESFWDEIRN</sequence>
<comment type="pathway">
    <text evidence="5">Carbohydrate degradation; 2-deoxy-D-ribose 1-phosphate degradation; D-glyceraldehyde 3-phosphate and acetaldehyde from 2-deoxy-alpha-D-ribose 1-phosphate: step 1/2.</text>
</comment>
<dbReference type="InterPro" id="IPR017850">
    <property type="entry name" value="Alkaline_phosphatase_core_sf"/>
</dbReference>
<evidence type="ECO:0000256" key="6">
    <source>
        <dbReference type="NCBIfam" id="TIGR01696"/>
    </source>
</evidence>
<feature type="binding site" evidence="5">
    <location>
        <position position="10"/>
    </location>
    <ligand>
        <name>Mn(2+)</name>
        <dbReference type="ChEBI" id="CHEBI:29035"/>
        <label>1</label>
    </ligand>
</feature>
<dbReference type="GO" id="GO:0000287">
    <property type="term" value="F:magnesium ion binding"/>
    <property type="evidence" value="ECO:0007669"/>
    <property type="project" value="UniProtKB-UniRule"/>
</dbReference>
<dbReference type="Gene3D" id="3.30.70.1250">
    <property type="entry name" value="Phosphopentomutase"/>
    <property type="match status" value="1"/>
</dbReference>
<evidence type="ECO:0000256" key="4">
    <source>
        <dbReference type="ARBA" id="ARBA00023235"/>
    </source>
</evidence>
<dbReference type="GO" id="GO:0030145">
    <property type="term" value="F:manganese ion binding"/>
    <property type="evidence" value="ECO:0007669"/>
    <property type="project" value="UniProtKB-UniRule"/>
</dbReference>
<evidence type="ECO:0000256" key="2">
    <source>
        <dbReference type="ARBA" id="ARBA00022723"/>
    </source>
</evidence>
<comment type="cofactor">
    <cofactor evidence="5">
        <name>Mn(2+)</name>
        <dbReference type="ChEBI" id="CHEBI:29035"/>
    </cofactor>
    <text evidence="5">Binds 2 manganese ions.</text>
</comment>
<dbReference type="HAMAP" id="MF_00740">
    <property type="entry name" value="Phosphopentomut"/>
    <property type="match status" value="1"/>
</dbReference>
<dbReference type="Gene3D" id="3.40.720.10">
    <property type="entry name" value="Alkaline Phosphatase, subunit A"/>
    <property type="match status" value="1"/>
</dbReference>
<dbReference type="SUPFAM" id="SSF143856">
    <property type="entry name" value="DeoB insert domain-like"/>
    <property type="match status" value="1"/>
</dbReference>
<dbReference type="Pfam" id="PF01676">
    <property type="entry name" value="Metalloenzyme"/>
    <property type="match status" value="1"/>
</dbReference>
<dbReference type="Proteomes" id="UP000095439">
    <property type="component" value="Unassembled WGS sequence"/>
</dbReference>
<dbReference type="GO" id="GO:0006015">
    <property type="term" value="P:5-phosphoribose 1-diphosphate biosynthetic process"/>
    <property type="evidence" value="ECO:0007669"/>
    <property type="project" value="UniProtKB-UniPathway"/>
</dbReference>
<dbReference type="PANTHER" id="PTHR21110:SF0">
    <property type="entry name" value="PHOSPHOPENTOMUTASE"/>
    <property type="match status" value="1"/>
</dbReference>
<dbReference type="PIRSF" id="PIRSF001491">
    <property type="entry name" value="Ppentomutase"/>
    <property type="match status" value="1"/>
</dbReference>
<keyword evidence="5" id="KW-0963">Cytoplasm</keyword>
<dbReference type="NCBIfam" id="TIGR01696">
    <property type="entry name" value="deoB"/>
    <property type="match status" value="1"/>
</dbReference>
<dbReference type="RefSeq" id="WP_055181561.1">
    <property type="nucleotide sequence ID" value="NZ_CABIWY010000006.1"/>
</dbReference>
<feature type="binding site" evidence="5">
    <location>
        <position position="286"/>
    </location>
    <ligand>
        <name>Mn(2+)</name>
        <dbReference type="ChEBI" id="CHEBI:29035"/>
        <label>2</label>
    </ligand>
</feature>
<dbReference type="CDD" id="cd16009">
    <property type="entry name" value="PPM"/>
    <property type="match status" value="1"/>
</dbReference>
<dbReference type="InterPro" id="IPR006124">
    <property type="entry name" value="Metalloenzyme"/>
</dbReference>
<evidence type="ECO:0000259" key="7">
    <source>
        <dbReference type="Pfam" id="PF01676"/>
    </source>
</evidence>
<reference evidence="8 9" key="1">
    <citation type="submission" date="2015-09" db="EMBL/GenBank/DDBJ databases">
        <authorList>
            <consortium name="Pathogen Informatics"/>
        </authorList>
    </citation>
    <scope>NUCLEOTIDE SEQUENCE [LARGE SCALE GENOMIC DNA]</scope>
    <source>
        <strain evidence="8 9">2789STDY5608866</strain>
    </source>
</reference>